<dbReference type="Gene3D" id="2.40.100.10">
    <property type="entry name" value="Cyclophilin-like"/>
    <property type="match status" value="1"/>
</dbReference>
<evidence type="ECO:0000259" key="5">
    <source>
        <dbReference type="SMART" id="SM00796"/>
    </source>
</evidence>
<dbReference type="Gene3D" id="3.30.1360.40">
    <property type="match status" value="1"/>
</dbReference>
<dbReference type="InterPro" id="IPR003833">
    <property type="entry name" value="CT_C_D"/>
</dbReference>
<dbReference type="EMBL" id="NMUQ01000001">
    <property type="protein sequence ID" value="OXM17186.1"/>
    <property type="molecule type" value="Genomic_DNA"/>
</dbReference>
<dbReference type="InterPro" id="IPR010016">
    <property type="entry name" value="PxpB"/>
</dbReference>
<evidence type="ECO:0000256" key="2">
    <source>
        <dbReference type="ARBA" id="ARBA00022801"/>
    </source>
</evidence>
<dbReference type="SMART" id="SM00796">
    <property type="entry name" value="AHS1"/>
    <property type="match status" value="1"/>
</dbReference>
<dbReference type="NCBIfam" id="TIGR00370">
    <property type="entry name" value="5-oxoprolinase subunit PxpB"/>
    <property type="match status" value="1"/>
</dbReference>
<feature type="region of interest" description="Disordered" evidence="4">
    <location>
        <begin position="196"/>
        <end position="218"/>
    </location>
</feature>
<evidence type="ECO:0000313" key="6">
    <source>
        <dbReference type="EMBL" id="OXM17186.1"/>
    </source>
</evidence>
<sequence>MEQNEGTRGAGNSELDNPAGRPLLMSLPAGDRAIMIRSSEPALQGERLQRQMAHAAAWLEASGWEWLEDAVPGYDSVLAVYDPIKLFKSDRNVSKESRSKENKEAPALWQSAKIRIDNRLSLLPPLEKVLERPPIEIPVSYGGDGGPDLLEAAQRSSMSPEAFVRAHSSPVYRVVMIGFLPGFPYLDGLPPELAQPRRETPRTRVPAGSVGIGGAQTGIYPSESPGGWQLIGRTDTVLVDISRERPSLLTAGDRIRFVPLFS</sequence>
<dbReference type="SUPFAM" id="SSF160467">
    <property type="entry name" value="PH0987 N-terminal domain-like"/>
    <property type="match status" value="1"/>
</dbReference>
<dbReference type="PANTHER" id="PTHR34698">
    <property type="entry name" value="5-OXOPROLINASE SUBUNIT B"/>
    <property type="match status" value="1"/>
</dbReference>
<dbReference type="InterPro" id="IPR029000">
    <property type="entry name" value="Cyclophilin-like_dom_sf"/>
</dbReference>
<evidence type="ECO:0000313" key="7">
    <source>
        <dbReference type="Proteomes" id="UP000215145"/>
    </source>
</evidence>
<dbReference type="AlphaFoldDB" id="A0A229P4I3"/>
<evidence type="ECO:0000256" key="3">
    <source>
        <dbReference type="ARBA" id="ARBA00022840"/>
    </source>
</evidence>
<proteinExistence type="predicted"/>
<feature type="domain" description="Carboxyltransferase" evidence="5">
    <location>
        <begin position="24"/>
        <end position="249"/>
    </location>
</feature>
<feature type="region of interest" description="Disordered" evidence="4">
    <location>
        <begin position="1"/>
        <end position="22"/>
    </location>
</feature>
<dbReference type="Pfam" id="PF02682">
    <property type="entry name" value="CT_C_D"/>
    <property type="match status" value="1"/>
</dbReference>
<organism evidence="6 7">
    <name type="scientific">Paenibacillus herberti</name>
    <dbReference type="NCBI Taxonomy" id="1619309"/>
    <lineage>
        <taxon>Bacteria</taxon>
        <taxon>Bacillati</taxon>
        <taxon>Bacillota</taxon>
        <taxon>Bacilli</taxon>
        <taxon>Bacillales</taxon>
        <taxon>Paenibacillaceae</taxon>
        <taxon>Paenibacillus</taxon>
    </lineage>
</organism>
<reference evidence="6 7" key="1">
    <citation type="submission" date="2017-07" db="EMBL/GenBank/DDBJ databases">
        <title>Paenibacillus herberti R33 genome sequencing and assembly.</title>
        <authorList>
            <person name="Su W."/>
        </authorList>
    </citation>
    <scope>NUCLEOTIDE SEQUENCE [LARGE SCALE GENOMIC DNA]</scope>
    <source>
        <strain evidence="6 7">R33</strain>
    </source>
</reference>
<name>A0A229P4I3_9BACL</name>
<gene>
    <name evidence="6" type="ORF">CGZ75_11415</name>
</gene>
<dbReference type="OrthoDB" id="9778567at2"/>
<dbReference type="SUPFAM" id="SSF50891">
    <property type="entry name" value="Cyclophilin-like"/>
    <property type="match status" value="1"/>
</dbReference>
<comment type="caution">
    <text evidence="6">The sequence shown here is derived from an EMBL/GenBank/DDBJ whole genome shotgun (WGS) entry which is preliminary data.</text>
</comment>
<keyword evidence="2" id="KW-0378">Hydrolase</keyword>
<evidence type="ECO:0000256" key="1">
    <source>
        <dbReference type="ARBA" id="ARBA00022741"/>
    </source>
</evidence>
<dbReference type="Proteomes" id="UP000215145">
    <property type="component" value="Unassembled WGS sequence"/>
</dbReference>
<keyword evidence="3" id="KW-0067">ATP-binding</keyword>
<evidence type="ECO:0000256" key="4">
    <source>
        <dbReference type="SAM" id="MobiDB-lite"/>
    </source>
</evidence>
<protein>
    <recommendedName>
        <fullName evidence="5">Carboxyltransferase domain-containing protein</fullName>
    </recommendedName>
</protein>
<dbReference type="RefSeq" id="WP_089524263.1">
    <property type="nucleotide sequence ID" value="NZ_NMUQ01000001.1"/>
</dbReference>
<keyword evidence="1" id="KW-0547">Nucleotide-binding</keyword>
<dbReference type="GO" id="GO:0005524">
    <property type="term" value="F:ATP binding"/>
    <property type="evidence" value="ECO:0007669"/>
    <property type="project" value="UniProtKB-KW"/>
</dbReference>
<accession>A0A229P4I3</accession>
<dbReference type="PANTHER" id="PTHR34698:SF2">
    <property type="entry name" value="5-OXOPROLINASE SUBUNIT B"/>
    <property type="match status" value="1"/>
</dbReference>
<dbReference type="GO" id="GO:0016787">
    <property type="term" value="F:hydrolase activity"/>
    <property type="evidence" value="ECO:0007669"/>
    <property type="project" value="UniProtKB-KW"/>
</dbReference>
<keyword evidence="7" id="KW-1185">Reference proteome</keyword>